<feature type="coiled-coil region" evidence="1">
    <location>
        <begin position="53"/>
        <end position="80"/>
    </location>
</feature>
<dbReference type="Proteomes" id="UP001139354">
    <property type="component" value="Unassembled WGS sequence"/>
</dbReference>
<comment type="caution">
    <text evidence="3">The sequence shown here is derived from an EMBL/GenBank/DDBJ whole genome shotgun (WGS) entry which is preliminary data.</text>
</comment>
<reference evidence="3" key="1">
    <citation type="submission" date="2021-04" db="EMBL/GenBank/DDBJ databases">
        <title>Microbacterium tenobrionis sp. nov. and Microbacterium allomyrinae sp. nov., isolated from larvae of Tenobrio molitor and Allomyrina dichotoma, respectively.</title>
        <authorList>
            <person name="Lee S.D."/>
        </authorList>
    </citation>
    <scope>NUCLEOTIDE SEQUENCE</scope>
    <source>
        <strain evidence="3">BWT-G7</strain>
    </source>
</reference>
<dbReference type="RefSeq" id="WP_229385025.1">
    <property type="nucleotide sequence ID" value="NZ_JAGTTN010000004.1"/>
</dbReference>
<feature type="transmembrane region" description="Helical" evidence="2">
    <location>
        <begin position="6"/>
        <end position="24"/>
    </location>
</feature>
<evidence type="ECO:0000256" key="1">
    <source>
        <dbReference type="SAM" id="Coils"/>
    </source>
</evidence>
<protein>
    <submittedName>
        <fullName evidence="3">Uncharacterized protein</fullName>
    </submittedName>
</protein>
<keyword evidence="2" id="KW-1133">Transmembrane helix</keyword>
<evidence type="ECO:0000256" key="2">
    <source>
        <dbReference type="SAM" id="Phobius"/>
    </source>
</evidence>
<organism evidence="3 4">
    <name type="scientific">Microbacterium allomyrinae</name>
    <dbReference type="NCBI Taxonomy" id="2830666"/>
    <lineage>
        <taxon>Bacteria</taxon>
        <taxon>Bacillati</taxon>
        <taxon>Actinomycetota</taxon>
        <taxon>Actinomycetes</taxon>
        <taxon>Micrococcales</taxon>
        <taxon>Microbacteriaceae</taxon>
        <taxon>Microbacterium</taxon>
    </lineage>
</organism>
<keyword evidence="4" id="KW-1185">Reference proteome</keyword>
<evidence type="ECO:0000313" key="4">
    <source>
        <dbReference type="Proteomes" id="UP001139354"/>
    </source>
</evidence>
<gene>
    <name evidence="3" type="ORF">KEC57_12785</name>
</gene>
<evidence type="ECO:0000313" key="3">
    <source>
        <dbReference type="EMBL" id="MCC2033057.1"/>
    </source>
</evidence>
<keyword evidence="2" id="KW-0812">Transmembrane</keyword>
<name>A0A9X1S411_9MICO</name>
<keyword evidence="2" id="KW-0472">Membrane</keyword>
<dbReference type="AlphaFoldDB" id="A0A9X1S411"/>
<sequence length="107" mass="12237">MNLQEWALVGTTIVAIATAVWTGVKTISDRKAGVRSTEHTERRDTVADRDALIDQMQEELRDARAARVATEIEKQRLADELSLEREYTQILRDHIYRQKAPPPPTRP</sequence>
<proteinExistence type="predicted"/>
<accession>A0A9X1S411</accession>
<dbReference type="EMBL" id="JAGTTN010000004">
    <property type="protein sequence ID" value="MCC2033057.1"/>
    <property type="molecule type" value="Genomic_DNA"/>
</dbReference>
<keyword evidence="1" id="KW-0175">Coiled coil</keyword>